<keyword evidence="3" id="KW-1185">Reference proteome</keyword>
<sequence>MAGHSEDDDGPAAWMVVLSLMFGIAMCCICLVCLFFLISKNNGLDELRATAENSLRQCQSCCSNCMKSSSRAPRVRQKELDGHEWIFKPQDGRSIVTLSAPEFDAAETGETLEPGEKFEVSAEEGPPMVEQPVPVEGGVEIEELAGGEGQCTFLCLADGRGWVLDREPGLELCYKLFEPVDELWLYDPENGRPMAIRDSAFIDGEQTGQTLEPGEKFSVSEIQASEDTGTILFLKLKDGRGWVFDQKDEDGDILCKRMIDETWEYRPVNGAPIAIRTEPNIDSEKTEHKVYSEESFRVDLIVKGLDDELFLRLEDGRGWLFDKHPEHGTMCFRVF</sequence>
<accession>A0ABN9Y500</accession>
<proteinExistence type="predicted"/>
<keyword evidence="1" id="KW-0472">Membrane</keyword>
<comment type="caution">
    <text evidence="2">The sequence shown here is derived from an EMBL/GenBank/DDBJ whole genome shotgun (WGS) entry which is preliminary data.</text>
</comment>
<organism evidence="2 3">
    <name type="scientific">Prorocentrum cordatum</name>
    <dbReference type="NCBI Taxonomy" id="2364126"/>
    <lineage>
        <taxon>Eukaryota</taxon>
        <taxon>Sar</taxon>
        <taxon>Alveolata</taxon>
        <taxon>Dinophyceae</taxon>
        <taxon>Prorocentrales</taxon>
        <taxon>Prorocentraceae</taxon>
        <taxon>Prorocentrum</taxon>
    </lineage>
</organism>
<protein>
    <recommendedName>
        <fullName evidence="4">DUF4178 domain-containing protein</fullName>
    </recommendedName>
</protein>
<evidence type="ECO:0000256" key="1">
    <source>
        <dbReference type="SAM" id="Phobius"/>
    </source>
</evidence>
<keyword evidence="1" id="KW-0812">Transmembrane</keyword>
<gene>
    <name evidence="2" type="ORF">PCOR1329_LOCUS81400</name>
</gene>
<evidence type="ECO:0000313" key="2">
    <source>
        <dbReference type="EMBL" id="CAK0905843.1"/>
    </source>
</evidence>
<evidence type="ECO:0000313" key="3">
    <source>
        <dbReference type="Proteomes" id="UP001189429"/>
    </source>
</evidence>
<dbReference type="Proteomes" id="UP001189429">
    <property type="component" value="Unassembled WGS sequence"/>
</dbReference>
<name>A0ABN9Y500_9DINO</name>
<reference evidence="2" key="1">
    <citation type="submission" date="2023-10" db="EMBL/GenBank/DDBJ databases">
        <authorList>
            <person name="Chen Y."/>
            <person name="Shah S."/>
            <person name="Dougan E. K."/>
            <person name="Thang M."/>
            <person name="Chan C."/>
        </authorList>
    </citation>
    <scope>NUCLEOTIDE SEQUENCE [LARGE SCALE GENOMIC DNA]</scope>
</reference>
<keyword evidence="1" id="KW-1133">Transmembrane helix</keyword>
<dbReference type="EMBL" id="CAUYUJ010021614">
    <property type="protein sequence ID" value="CAK0905843.1"/>
    <property type="molecule type" value="Genomic_DNA"/>
</dbReference>
<feature type="transmembrane region" description="Helical" evidence="1">
    <location>
        <begin position="12"/>
        <end position="38"/>
    </location>
</feature>
<evidence type="ECO:0008006" key="4">
    <source>
        <dbReference type="Google" id="ProtNLM"/>
    </source>
</evidence>